<accession>A0A6S7GSX5</accession>
<keyword evidence="2" id="KW-0436">Ligase</keyword>
<dbReference type="PROSITE" id="PS50330">
    <property type="entry name" value="UIM"/>
    <property type="match status" value="1"/>
</dbReference>
<dbReference type="OrthoDB" id="30336at2759"/>
<evidence type="ECO:0000256" key="1">
    <source>
        <dbReference type="SAM" id="MobiDB-lite"/>
    </source>
</evidence>
<dbReference type="InterPro" id="IPR047509">
    <property type="entry name" value="UBR4-like_UBR-box"/>
</dbReference>
<feature type="compositionally biased region" description="Polar residues" evidence="1">
    <location>
        <begin position="2792"/>
        <end position="2812"/>
    </location>
</feature>
<feature type="region of interest" description="Disordered" evidence="1">
    <location>
        <begin position="2791"/>
        <end position="2847"/>
    </location>
</feature>
<dbReference type="CDD" id="cd19680">
    <property type="entry name" value="UBR-box_UBR4"/>
    <property type="match status" value="1"/>
</dbReference>
<dbReference type="Pfam" id="PF19423">
    <property type="entry name" value="E3_UBR4_N"/>
    <property type="match status" value="2"/>
</dbReference>
<feature type="compositionally biased region" description="Basic and acidic residues" evidence="1">
    <location>
        <begin position="2596"/>
        <end position="2609"/>
    </location>
</feature>
<protein>
    <submittedName>
        <fullName evidence="2">E3 ubiquitin- ligase UBR4</fullName>
    </submittedName>
</protein>
<dbReference type="InterPro" id="IPR045189">
    <property type="entry name" value="UBR4-like"/>
</dbReference>
<feature type="non-terminal residue" evidence="2">
    <location>
        <position position="3275"/>
    </location>
</feature>
<dbReference type="InterPro" id="IPR003903">
    <property type="entry name" value="UIM_dom"/>
</dbReference>
<dbReference type="SMART" id="SM00396">
    <property type="entry name" value="ZnF_UBR1"/>
    <property type="match status" value="1"/>
</dbReference>
<dbReference type="PROSITE" id="PS51157">
    <property type="entry name" value="ZF_UBR"/>
    <property type="match status" value="1"/>
</dbReference>
<feature type="region of interest" description="Disordered" evidence="1">
    <location>
        <begin position="1520"/>
        <end position="1550"/>
    </location>
</feature>
<dbReference type="InterPro" id="IPR045841">
    <property type="entry name" value="E3_UBR4_N"/>
</dbReference>
<feature type="region of interest" description="Disordered" evidence="1">
    <location>
        <begin position="2749"/>
        <end position="2777"/>
    </location>
</feature>
<dbReference type="InterPro" id="IPR003126">
    <property type="entry name" value="Znf_UBR"/>
</dbReference>
<keyword evidence="3" id="KW-1185">Reference proteome</keyword>
<feature type="region of interest" description="Disordered" evidence="1">
    <location>
        <begin position="3001"/>
        <end position="3021"/>
    </location>
</feature>
<gene>
    <name evidence="2" type="ORF">PACLA_8A006503</name>
</gene>
<proteinExistence type="predicted"/>
<dbReference type="GO" id="GO:0016874">
    <property type="term" value="F:ligase activity"/>
    <property type="evidence" value="ECO:0007669"/>
    <property type="project" value="UniProtKB-KW"/>
</dbReference>
<dbReference type="Pfam" id="PF02207">
    <property type="entry name" value="zf-UBR"/>
    <property type="match status" value="1"/>
</dbReference>
<dbReference type="GO" id="GO:0008270">
    <property type="term" value="F:zinc ion binding"/>
    <property type="evidence" value="ECO:0007669"/>
    <property type="project" value="InterPro"/>
</dbReference>
<feature type="compositionally biased region" description="Acidic residues" evidence="1">
    <location>
        <begin position="1531"/>
        <end position="1550"/>
    </location>
</feature>
<feature type="region of interest" description="Disordered" evidence="1">
    <location>
        <begin position="467"/>
        <end position="500"/>
    </location>
</feature>
<sequence length="3275" mass="365002">MATEWSHIVEILSAISNGSPHDAVPDLCKVINNRRSDILNPEDEHEEFFSSVVALSAHFIGLNISSCTDCLHHASGACKVILQFCLARITKERDKFLSTKNLVSVIEGLCKGHGCLDRTEVIVFMDKIKQAKYPKNEETSKSLEVATKTEFYGKLTRQGLLNTNQSFARLPFARHRMFGFEDDDMIDIKTYLCNANVSTLREMQGGQVLLDLCASLPIMSKFMTLRGMTEGKPSMKMIDSLRIEDMLTFPINRAPELASEMNLICSIASIPVMEPLNSCRLNKIMLLTLGCVDIAMYAASGYLTATAIDEVDKMAKQLVDTSLSIVDVISHTLSTSHRAGGHIVQNFNLLVSHCILKGLFPLLNNRAIDEERASETRWEGFNMLRMELSKKVIGILSSLLEDLKMESSDDESGAAITADDMNIEVHVSAWCRVKLLFDHLELVPLLMRIFMRSYYKADYLSETILTSAKGGDEPKSSNNDAETKSNNSNEDSSEGETLFGGLFDTQGVEQENSAAENEPKPWKNEGKMVVAEAYLEMSKTILVFISDYMLNNISPNLMSNIQQTFPTTHLTDLASLVLELDGAKTHIGTISTCFSFNQCLDRYLHILLTFGVLTDEQQETILKQLGVSPHAADHWPLYIGPRSLSILARVLLGRQESCRETGDECDDESCVKTWQRLILTLREMAFNERRRPDLNVEQLQLLLLVWHNFTKKQRDKTLVLCINALCAISQDHELSDKIPLYCMRLLTILDYMLYQYDEPPRELLTQVQYNLFKTKLSYMAMLHMDDDMMDEPRLIFFPTVERENRDYHRPTGDPLGHTYEKRTPRFYGVRCGEQSALPDEMFKHVLLILDKESTSYSYFYTSLISLLSAGSRCDVLKRQKSKFVNLSDAKIVRCLFGMCWRLLLSLPPPVSFLSGLQQNQAIELKNVGDFVTVLVTLYWATKLSNTDDQSAIKNALQEQNMSADDILPLTSDLFSTTCDDVQTIKHASTYLQQILDHFTHSEEVLSPDQLPGLLTLMTVDCILTRISIVLTPNLEMEEEAVMVEIEKLFPVVLKLVKAYQGFARFSLLSHHNVLSKVRDQDVAIYSKVIRISSSAMAKNPVLAGPVITGLPIPLEEIKQWNNLGSVDFNPQFSPEDIINEGISDPTQMIHTLLSSHMKVMSFRFPFSVDASIRHVMKSLVQLTASLLSNYPKKEGSLHLVFTKEISEAITPLVVDASAEFLFDETENIVENVFGSLDNEECCNQIQNYLLENCYDLIIEHSLSQEPVLCEDIFVDCERFMESLLERAEGRSTLKNFFEDNDKFVRLFLLSANQNFSLSFVYRMLKFVSRTLETYEKQPNDPTAQGLVQSISKISEVDSSLLTTWLNRIIVGSVTDKEMTGKMADNRLLLQSIVSFLVKEQSAVSSAAIETLLDAIIPLGTLLLNMATDVSVVIGSKFVDFLSISSTVAGYGDGSGHIKLMQAVVTWLQTCKSDLNPNLIGDGKAKDNTNSLVECTNVLLAHVADVLVVLKQTDDDDICSGSHGDDHVVSDIESDGVDDDDDSGAEESEEDVEQLWNKLCTFTTTRKEFANQHWYHCHTCRMNDGVGVCTVCAKVCHKNHDVTYAKYGSFFCDCGAKEDDSCKAMKKRNPHDISDMASPDEKISAVSSYRLLPQLRIERVVSAEAKSEDVEKNKEKSSYEFGQPAFRRDLRKQIEANKKPLVKVITDNDMCQTLLTLLNTLSRISNYGNQVVGGARQRITEALDDLHTSEKAVENNEQLLVPTSGSQEGAFENVKLVCSGEQGQSIRQLIGTHVLRRVAMCCLTSAKGRRQHLAVSHEKGKITILQLSSLLKQADSSRRKLTITRLATTQVPFTILSLTGNICNEDFLAVSGLKDCHVLTLSGTGSVINHLVLHPQLETGNFIIKTIWLPGSQTELAIVTADFVQIYDLAKDALSPVFYFVLPAGKIRDVTFIFQSSLRHLCLMSSEGLVYTQQLDESSSAKSGPFYLTNIVPVDHPELKDNNGQVAGGGVSVYYSHGLQMLFFSYAQGNTFVAPWTENLSSIKNLFPIDTKPTNGNKSAPSTLWQWSEVLQHPGLVFCQTHTAGIPIVLMVKPGNISFQEIKSASSKSKIQDVAAIRHSLSNSDQSRTTVILLCEDGSLKIYMASQEQAGFWMSPAFQPTSAVAALKPIKPRKLKKNVRIKTSSSPHFPIDFFENCQVLNDVQFGGKDILQVYNVQQVKHRLMTAGMYIACTKSNSFSMTVKNCNPAVVMVGVRVLVGCQAIDKAPTFLEVFGRAIDIEIKRNRWFDIAFAREEILATDGTITLTFGQSHDASNVTMIDSIKVYYKSKEAFGWPDDLQEEGIPPPTPTPSTAPPISPFTQNSEVITSTAPLSLREIMTANSLRALDGFVSLVTDEENGYQEIVTIATSLLSSPLPQQVQEQAKMLLASLHPTKNTYNNHKDHAQLTYVVKSLYKKTSSPDEIDPEVFERVVVMTRAVAVNRPENLVKFVNELTENLDSAGVPFPMKIVSTFWRFYQTQPSNLSLVTAAHSGIHYTEMIIFALVEILHAFIVTDSSYVSMITELYVQLLLCLDIRVSFACKQALAFVLRPSSRRASTKSEENKTGAEKPEPASQAKTDDQIDATRQAAESRAEDPEVGEQGGEGGEHSGEGGEDDDGENFNLTPPWEVNPEEDVPVPDIPEPGPSSGGRGPSSVAGTRLEALLNAGFPAVYELPPDADDEAMMELAIALSLQEQGEEAALGLHHLLGEAIENGGPVDEGERSSSSASGHASEDDLEPTTGSMDLVQIHAEAAAQQSSQDLGSVSEGSAESISGENPGDEQDRQEDAMESESGVGATPKPDDPTDRFNMSKYDADVREKLHNLNLVILRTFVDHFHRLDGIGGVQAIPFMQVLLMLCFDLDNNESDSSDLLHQVFTKCLEELHLDSADITDIASRTSSREVQLIIMRFLSVLMSRSKSAGKSSSQQQTSSMSTLVATSLFQNNIMGHCLAILNRLMEHWQAREKTGESEENMGSLLKPQPGHSPPDMSPFFLKQYVKSHASDIFEAYPLLVTEMVLRLTYQVKKIADGSSDVEMNDLPEDWFTCLFEYMMIQQSSFVKIKRQVRKLLLFLCGSKENYREQRDSHALDVHFKAVRRICHESGFSEEEQTPINIEYDTLLDLIERLKAAADIASNRTKNWQAYCLKNQCTLSFLFKVSFIINEGVTATILQLLTTALCDNDSQKDSENKNPGSVHQQLVQQLTQSVDIEAMRQFVRCFLLQSNSTSIRWQAHSLLHSIH</sequence>
<dbReference type="PANTHER" id="PTHR21725:SF1">
    <property type="entry name" value="E3 UBIQUITIN-PROTEIN LIGASE UBR4"/>
    <property type="match status" value="1"/>
</dbReference>
<dbReference type="Proteomes" id="UP001152795">
    <property type="component" value="Unassembled WGS sequence"/>
</dbReference>
<feature type="region of interest" description="Disordered" evidence="1">
    <location>
        <begin position="2593"/>
        <end position="2693"/>
    </location>
</feature>
<evidence type="ECO:0000313" key="3">
    <source>
        <dbReference type="Proteomes" id="UP001152795"/>
    </source>
</evidence>
<evidence type="ECO:0000313" key="2">
    <source>
        <dbReference type="EMBL" id="CAB3993112.1"/>
    </source>
</evidence>
<organism evidence="2 3">
    <name type="scientific">Paramuricea clavata</name>
    <name type="common">Red gorgonian</name>
    <name type="synonym">Violescent sea-whip</name>
    <dbReference type="NCBI Taxonomy" id="317549"/>
    <lineage>
        <taxon>Eukaryota</taxon>
        <taxon>Metazoa</taxon>
        <taxon>Cnidaria</taxon>
        <taxon>Anthozoa</taxon>
        <taxon>Octocorallia</taxon>
        <taxon>Malacalcyonacea</taxon>
        <taxon>Plexauridae</taxon>
        <taxon>Paramuricea</taxon>
    </lineage>
</organism>
<reference evidence="2" key="1">
    <citation type="submission" date="2020-04" db="EMBL/GenBank/DDBJ databases">
        <authorList>
            <person name="Alioto T."/>
            <person name="Alioto T."/>
            <person name="Gomez Garrido J."/>
        </authorList>
    </citation>
    <scope>NUCLEOTIDE SEQUENCE</scope>
    <source>
        <strain evidence="2">A484AB</strain>
    </source>
</reference>
<dbReference type="EMBL" id="CACRXK020002188">
    <property type="protein sequence ID" value="CAB3993112.1"/>
    <property type="molecule type" value="Genomic_DNA"/>
</dbReference>
<comment type="caution">
    <text evidence="2">The sequence shown here is derived from an EMBL/GenBank/DDBJ whole genome shotgun (WGS) entry which is preliminary data.</text>
</comment>
<dbReference type="PANTHER" id="PTHR21725">
    <property type="entry name" value="E3 UBIQUITIN-PROTEIN LIGASE UBR4"/>
    <property type="match status" value="1"/>
</dbReference>
<name>A0A6S7GSX5_PARCT</name>